<accession>A0AAV5SEK7</accession>
<feature type="non-terminal residue" evidence="1">
    <location>
        <position position="1"/>
    </location>
</feature>
<gene>
    <name evidence="1" type="ORF">PENTCL1PPCAC_775</name>
</gene>
<dbReference type="Proteomes" id="UP001432027">
    <property type="component" value="Unassembled WGS sequence"/>
</dbReference>
<evidence type="ECO:0000313" key="1">
    <source>
        <dbReference type="EMBL" id="GMS78600.1"/>
    </source>
</evidence>
<dbReference type="EMBL" id="BTSX01000001">
    <property type="protein sequence ID" value="GMS78600.1"/>
    <property type="molecule type" value="Genomic_DNA"/>
</dbReference>
<dbReference type="AlphaFoldDB" id="A0AAV5SEK7"/>
<protein>
    <recommendedName>
        <fullName evidence="3">Mannosyltransferase</fullName>
    </recommendedName>
</protein>
<evidence type="ECO:0000313" key="2">
    <source>
        <dbReference type="Proteomes" id="UP001432027"/>
    </source>
</evidence>
<organism evidence="1 2">
    <name type="scientific">Pristionchus entomophagus</name>
    <dbReference type="NCBI Taxonomy" id="358040"/>
    <lineage>
        <taxon>Eukaryota</taxon>
        <taxon>Metazoa</taxon>
        <taxon>Ecdysozoa</taxon>
        <taxon>Nematoda</taxon>
        <taxon>Chromadorea</taxon>
        <taxon>Rhabditida</taxon>
        <taxon>Rhabditina</taxon>
        <taxon>Diplogasteromorpha</taxon>
        <taxon>Diplogasteroidea</taxon>
        <taxon>Neodiplogasteridae</taxon>
        <taxon>Pristionchus</taxon>
    </lineage>
</organism>
<evidence type="ECO:0008006" key="3">
    <source>
        <dbReference type="Google" id="ProtNLM"/>
    </source>
</evidence>
<proteinExistence type="predicted"/>
<sequence length="83" mass="9792">VLLAEAASARYGTLWLVDEPWLLSFVAINGFWFFEHSLYESYRDHFPECTPQILQRRLPSFRPFNNTITLLLFERTMDPLGIL</sequence>
<comment type="caution">
    <text evidence="1">The sequence shown here is derived from an EMBL/GenBank/DDBJ whole genome shotgun (WGS) entry which is preliminary data.</text>
</comment>
<name>A0AAV5SEK7_9BILA</name>
<reference evidence="1" key="1">
    <citation type="submission" date="2023-10" db="EMBL/GenBank/DDBJ databases">
        <title>Genome assembly of Pristionchus species.</title>
        <authorList>
            <person name="Yoshida K."/>
            <person name="Sommer R.J."/>
        </authorList>
    </citation>
    <scope>NUCLEOTIDE SEQUENCE</scope>
    <source>
        <strain evidence="1">RS0144</strain>
    </source>
</reference>
<keyword evidence="2" id="KW-1185">Reference proteome</keyword>